<dbReference type="PANTHER" id="PTHR43557">
    <property type="entry name" value="APOPTOSIS-INDUCING FACTOR 1"/>
    <property type="match status" value="1"/>
</dbReference>
<dbReference type="Proteomes" id="UP000660247">
    <property type="component" value="Unassembled WGS sequence"/>
</dbReference>
<dbReference type="GO" id="GO:0005739">
    <property type="term" value="C:mitochondrion"/>
    <property type="evidence" value="ECO:0007669"/>
    <property type="project" value="TreeGrafter"/>
</dbReference>
<dbReference type="Gene3D" id="3.50.50.60">
    <property type="entry name" value="FAD/NAD(P)-binding domain"/>
    <property type="match status" value="2"/>
</dbReference>
<keyword evidence="1" id="KW-0285">Flavoprotein</keyword>
<keyword evidence="6" id="KW-1185">Reference proteome</keyword>
<name>A0A851DE71_TODME</name>
<dbReference type="EMBL" id="WEIS01049730">
    <property type="protein sequence ID" value="NWI66683.1"/>
    <property type="molecule type" value="Genomic_DNA"/>
</dbReference>
<comment type="caution">
    <text evidence="5">The sequence shown here is derived from an EMBL/GenBank/DDBJ whole genome shotgun (WGS) entry which is preliminary data.</text>
</comment>
<dbReference type="PANTHER" id="PTHR43557:SF4">
    <property type="entry name" value="APOPTOSIS-INDUCING FACTOR 1, MITOCHONDRIAL"/>
    <property type="match status" value="1"/>
</dbReference>
<dbReference type="GO" id="GO:0071949">
    <property type="term" value="F:FAD binding"/>
    <property type="evidence" value="ECO:0007669"/>
    <property type="project" value="TreeGrafter"/>
</dbReference>
<dbReference type="GO" id="GO:0033108">
    <property type="term" value="P:mitochondrial respiratory chain complex assembly"/>
    <property type="evidence" value="ECO:0007669"/>
    <property type="project" value="TreeGrafter"/>
</dbReference>
<dbReference type="PRINTS" id="PR00411">
    <property type="entry name" value="PNDRDTASEI"/>
</dbReference>
<dbReference type="GO" id="GO:0006915">
    <property type="term" value="P:apoptotic process"/>
    <property type="evidence" value="ECO:0007669"/>
    <property type="project" value="TreeGrafter"/>
</dbReference>
<dbReference type="GO" id="GO:0016174">
    <property type="term" value="F:NAD(P)H oxidase H2O2-forming activity"/>
    <property type="evidence" value="ECO:0007669"/>
    <property type="project" value="TreeGrafter"/>
</dbReference>
<organism evidence="5 6">
    <name type="scientific">Todus mexicanus</name>
    <name type="common">Puerto Rican tody</name>
    <dbReference type="NCBI Taxonomy" id="135184"/>
    <lineage>
        <taxon>Eukaryota</taxon>
        <taxon>Metazoa</taxon>
        <taxon>Chordata</taxon>
        <taxon>Craniata</taxon>
        <taxon>Vertebrata</taxon>
        <taxon>Euteleostomi</taxon>
        <taxon>Archelosauria</taxon>
        <taxon>Archosauria</taxon>
        <taxon>Dinosauria</taxon>
        <taxon>Saurischia</taxon>
        <taxon>Theropoda</taxon>
        <taxon>Coelurosauria</taxon>
        <taxon>Aves</taxon>
        <taxon>Neognathae</taxon>
        <taxon>Neoaves</taxon>
        <taxon>Telluraves</taxon>
        <taxon>Coraciimorphae</taxon>
        <taxon>Coraciiformes</taxon>
        <taxon>Todidae</taxon>
        <taxon>Todus</taxon>
    </lineage>
</organism>
<feature type="non-terminal residue" evidence="5">
    <location>
        <position position="1"/>
    </location>
</feature>
<evidence type="ECO:0000256" key="1">
    <source>
        <dbReference type="ARBA" id="ARBA00022630"/>
    </source>
</evidence>
<evidence type="ECO:0000313" key="6">
    <source>
        <dbReference type="Proteomes" id="UP000660247"/>
    </source>
</evidence>
<dbReference type="PRINTS" id="PR00368">
    <property type="entry name" value="FADPNR"/>
</dbReference>
<dbReference type="InterPro" id="IPR023753">
    <property type="entry name" value="FAD/NAD-binding_dom"/>
</dbReference>
<sequence length="319" mass="34822">AHPEVPSHVPFLLIGGGTAAFAAARSIRARDPGARVLIVSEDPALPYMRPPLSKELWFSDDPNVTETLRFKQWNGKERSIYFQPPSFYVPVRDLPFVENGGVAVLRGKKVVHMDVRGNTVKLSDGTQISYDKCLIATGEFLGLFALCQAFYLGGAYQTSSCGVCQTLGRAIEDFKSLEKISRQVKSITIIGGGFLGSELACALGRRARSRGLEVIQLFPEKGNMGKVLPEYLSNWTTEKVRREGVNVMPNAVVKSVSVSGNRLVIKLKDGRKVETDHIVAAVGLEPNVELAKSAGLEVDSDFGGFRVNAELQARSNIWV</sequence>
<keyword evidence="2" id="KW-0274">FAD</keyword>
<dbReference type="AlphaFoldDB" id="A0A851DE71"/>
<evidence type="ECO:0000313" key="5">
    <source>
        <dbReference type="EMBL" id="NWI66683.1"/>
    </source>
</evidence>
<dbReference type="OrthoDB" id="6029at2759"/>
<proteinExistence type="predicted"/>
<evidence type="ECO:0000256" key="2">
    <source>
        <dbReference type="ARBA" id="ARBA00022827"/>
    </source>
</evidence>
<keyword evidence="3" id="KW-0560">Oxidoreductase</keyword>
<evidence type="ECO:0000256" key="3">
    <source>
        <dbReference type="ARBA" id="ARBA00023002"/>
    </source>
</evidence>
<feature type="domain" description="FAD/NAD(P)-binding" evidence="4">
    <location>
        <begin position="13"/>
        <end position="318"/>
    </location>
</feature>
<gene>
    <name evidence="5" type="primary">Aifm1_2</name>
    <name evidence="5" type="ORF">TODMEX_R07252</name>
</gene>
<reference evidence="5" key="1">
    <citation type="submission" date="2019-10" db="EMBL/GenBank/DDBJ databases">
        <title>Bird 10,000 Genomes (B10K) Project - Family phase.</title>
        <authorList>
            <person name="Zhang G."/>
        </authorList>
    </citation>
    <scope>NUCLEOTIDE SEQUENCE</scope>
    <source>
        <strain evidence="5">B10K-DU-002-69</strain>
        <tissue evidence="5">Muscle</tissue>
    </source>
</reference>
<feature type="non-terminal residue" evidence="5">
    <location>
        <position position="319"/>
    </location>
</feature>
<protein>
    <submittedName>
        <fullName evidence="5">AIFM1 factor</fullName>
    </submittedName>
</protein>
<dbReference type="InterPro" id="IPR036188">
    <property type="entry name" value="FAD/NAD-bd_sf"/>
</dbReference>
<evidence type="ECO:0000259" key="4">
    <source>
        <dbReference type="Pfam" id="PF07992"/>
    </source>
</evidence>
<dbReference type="SUPFAM" id="SSF51905">
    <property type="entry name" value="FAD/NAD(P)-binding domain"/>
    <property type="match status" value="2"/>
</dbReference>
<dbReference type="Pfam" id="PF07992">
    <property type="entry name" value="Pyr_redox_2"/>
    <property type="match status" value="1"/>
</dbReference>
<accession>A0A851DE71</accession>
<dbReference type="InterPro" id="IPR050446">
    <property type="entry name" value="FAD-oxidoreductase/Apoptosis"/>
</dbReference>